<name>K8WVA6_9GAMM</name>
<protein>
    <submittedName>
        <fullName evidence="2">Uncharacterized protein</fullName>
    </submittedName>
</protein>
<dbReference type="Proteomes" id="UP000010290">
    <property type="component" value="Chromosome"/>
</dbReference>
<gene>
    <name evidence="2" type="ORF">OO7_01516</name>
</gene>
<organism evidence="2 3">
    <name type="scientific">Providencia sneebia DSM 19967</name>
    <dbReference type="NCBI Taxonomy" id="1141660"/>
    <lineage>
        <taxon>Bacteria</taxon>
        <taxon>Pseudomonadati</taxon>
        <taxon>Pseudomonadota</taxon>
        <taxon>Gammaproteobacteria</taxon>
        <taxon>Enterobacterales</taxon>
        <taxon>Morganellaceae</taxon>
        <taxon>Providencia</taxon>
    </lineage>
</organism>
<proteinExistence type="predicted"/>
<feature type="coiled-coil region" evidence="1">
    <location>
        <begin position="10"/>
        <end position="37"/>
    </location>
</feature>
<keyword evidence="1" id="KW-0175">Coiled coil</keyword>
<dbReference type="RefSeq" id="WP_008914195.1">
    <property type="nucleotide sequence ID" value="NZ_CM001773.1"/>
</dbReference>
<reference evidence="2 3" key="1">
    <citation type="journal article" date="2012" name="BMC Genomics">
        <title>Comparative genomics of bacteria in the genus Providencia isolated from wild Drosophila melanogaster.</title>
        <authorList>
            <person name="Galac M.R."/>
            <person name="Lazzaro B.P."/>
        </authorList>
    </citation>
    <scope>NUCLEOTIDE SEQUENCE [LARGE SCALE GENOMIC DNA]</scope>
    <source>
        <strain evidence="2 3">DSM 19967</strain>
    </source>
</reference>
<keyword evidence="3" id="KW-1185">Reference proteome</keyword>
<dbReference type="HOGENOM" id="CLU_2370560_0_0_6"/>
<sequence>MADNKNLELSLKIQADLKSAHTELKQLEDELKSVSDQQASRVAQEIADSQALTAAQADNFNRYHKTIKTKEELEAEAAAAKRKMIYNGTEWINLY</sequence>
<accession>K8WVA6</accession>
<evidence type="ECO:0000313" key="3">
    <source>
        <dbReference type="Proteomes" id="UP000010290"/>
    </source>
</evidence>
<dbReference type="PATRIC" id="fig|1141660.3.peg.300"/>
<evidence type="ECO:0000313" key="2">
    <source>
        <dbReference type="EMBL" id="EKT61342.1"/>
    </source>
</evidence>
<dbReference type="AlphaFoldDB" id="K8WVA6"/>
<comment type="caution">
    <text evidence="2">The sequence shown here is derived from an EMBL/GenBank/DDBJ whole genome shotgun (WGS) entry which is preliminary data.</text>
</comment>
<dbReference type="EMBL" id="AKKN01000002">
    <property type="protein sequence ID" value="EKT61342.1"/>
    <property type="molecule type" value="Genomic_DNA"/>
</dbReference>
<evidence type="ECO:0000256" key="1">
    <source>
        <dbReference type="SAM" id="Coils"/>
    </source>
</evidence>